<feature type="compositionally biased region" description="Basic and acidic residues" evidence="8">
    <location>
        <begin position="251"/>
        <end position="271"/>
    </location>
</feature>
<dbReference type="OrthoDB" id="248903at2759"/>
<evidence type="ECO:0000256" key="8">
    <source>
        <dbReference type="SAM" id="MobiDB-lite"/>
    </source>
</evidence>
<comment type="subcellular location">
    <subcellularLocation>
        <location evidence="1">Golgi apparatus membrane</location>
        <topology evidence="1">Single-pass membrane protein</topology>
    </subcellularLocation>
</comment>
<feature type="compositionally biased region" description="Polar residues" evidence="8">
    <location>
        <begin position="311"/>
        <end position="323"/>
    </location>
</feature>
<evidence type="ECO:0008006" key="12">
    <source>
        <dbReference type="Google" id="ProtNLM"/>
    </source>
</evidence>
<evidence type="ECO:0000256" key="1">
    <source>
        <dbReference type="ARBA" id="ARBA00004194"/>
    </source>
</evidence>
<evidence type="ECO:0000256" key="6">
    <source>
        <dbReference type="ARBA" id="ARBA00023136"/>
    </source>
</evidence>
<dbReference type="PANTHER" id="PTHR13815:SF7">
    <property type="entry name" value="GOLGIN SUBFAMILY A MEMBER 5"/>
    <property type="match status" value="1"/>
</dbReference>
<feature type="compositionally biased region" description="Polar residues" evidence="8">
    <location>
        <begin position="164"/>
        <end position="173"/>
    </location>
</feature>
<feature type="compositionally biased region" description="Polar residues" evidence="8">
    <location>
        <begin position="147"/>
        <end position="156"/>
    </location>
</feature>
<name>A0A2U1LQ62_ARTAN</name>
<gene>
    <name evidence="10" type="ORF">CTI12_AA440230</name>
</gene>
<feature type="coiled-coil region" evidence="7">
    <location>
        <begin position="357"/>
        <end position="487"/>
    </location>
</feature>
<accession>A0A2U1LQ62</accession>
<dbReference type="STRING" id="35608.A0A2U1LQ62"/>
<dbReference type="EMBL" id="PKPP01008276">
    <property type="protein sequence ID" value="PWA51120.1"/>
    <property type="molecule type" value="Genomic_DNA"/>
</dbReference>
<evidence type="ECO:0000256" key="5">
    <source>
        <dbReference type="ARBA" id="ARBA00023054"/>
    </source>
</evidence>
<proteinExistence type="predicted"/>
<dbReference type="GO" id="GO:0000139">
    <property type="term" value="C:Golgi membrane"/>
    <property type="evidence" value="ECO:0007669"/>
    <property type="project" value="UniProtKB-SubCell"/>
</dbReference>
<evidence type="ECO:0000256" key="7">
    <source>
        <dbReference type="SAM" id="Coils"/>
    </source>
</evidence>
<evidence type="ECO:0000256" key="9">
    <source>
        <dbReference type="SAM" id="Phobius"/>
    </source>
</evidence>
<evidence type="ECO:0000313" key="11">
    <source>
        <dbReference type="Proteomes" id="UP000245207"/>
    </source>
</evidence>
<evidence type="ECO:0000313" key="10">
    <source>
        <dbReference type="EMBL" id="PWA51120.1"/>
    </source>
</evidence>
<dbReference type="GO" id="GO:0000301">
    <property type="term" value="P:retrograde transport, vesicle recycling within Golgi"/>
    <property type="evidence" value="ECO:0007669"/>
    <property type="project" value="TreeGrafter"/>
</dbReference>
<dbReference type="Proteomes" id="UP000245207">
    <property type="component" value="Unassembled WGS sequence"/>
</dbReference>
<sequence length="918" mass="103000">MAHWLKAAEDLFEVVDRRAKLVVGDEQPNSESPDLFEVVDRRAKLVVGDEQPNSESPGSNGQGSQAKSKKSKVKPKEGNPSDGRSMTVDTSSKKASSRISLSKVSSRNDLPAASTDNDRSSHISPSLKTKDEVQHKVNNDASKSDIPESSLSLSDQPNHDTVYDENTSTSINQDAVLPILNGDPFNEASSKSGEEVSSAPITLEEKEAERNHPTDSSQDILPKDKGSEIVINREGSQSFNIDSPPKVNPSEVRDLKSENQLDEKKYEDHKPVTSPIKVQDQLGSAKKRQDESGSPKKAQDQSGSPKKAQDQPGSESRVQDQPGSMNIVQDQLDEAQGLLESSKTTGQSKEARLARVCAGLSSRLQEYKSENAQLEELLVAERDLSKSYEARIQQLQEDLSISKEEVNRVESNMLEALGAKNAEIEALVSSMDTLKKQASISEGNLASLQANMESIMRNRELTETRMMQAIKEELATVERRAEEERAAHNATKMAAMEREVELEHRALDASTALAKIQRTVDERTAKAAELEQKVALLELSTSQIIYYQIECSSLTQELQDMEVRARRGQKKSPEDANQVIQANMESIMRNRELTETRMMQAIKEELATVERRAEEERAAHNATKMAAMEREVELEHRALDASTALAKIQRTVDERTAKAAELEQKVALLELSTSQIIYYQIECSSLTQELQDMEVRARRGQKKSPEDANQVIQAEIQKMRVEMAAMKRDAEHYSRQYYKQTQLEAMTSEKAAAEFQLEKEIKRIREAQVHYLILVLSYTYRGGNMGGSGKLSKWVLVKADFFSTVGQVEVERSRVPRRVSTTWDEDDMKALEPLPFHHRHLAGANIQLQKAAKALDTGAVRAMRFLWRYPVARLFLVFYMVFVHLFMMYLLHRLQEQADTMSQREIAESMGLGNHTLP</sequence>
<feature type="region of interest" description="Disordered" evidence="8">
    <location>
        <begin position="43"/>
        <end position="323"/>
    </location>
</feature>
<evidence type="ECO:0000256" key="3">
    <source>
        <dbReference type="ARBA" id="ARBA00022989"/>
    </source>
</evidence>
<dbReference type="Pfam" id="PF09787">
    <property type="entry name" value="Golgin_A5"/>
    <property type="match status" value="1"/>
</dbReference>
<dbReference type="PANTHER" id="PTHR13815">
    <property type="entry name" value="GOLGIN-84"/>
    <property type="match status" value="1"/>
</dbReference>
<evidence type="ECO:0000256" key="2">
    <source>
        <dbReference type="ARBA" id="ARBA00022692"/>
    </source>
</evidence>
<keyword evidence="11" id="KW-1185">Reference proteome</keyword>
<feature type="coiled-coil region" evidence="7">
    <location>
        <begin position="645"/>
        <end position="763"/>
    </location>
</feature>
<keyword evidence="4" id="KW-0333">Golgi apparatus</keyword>
<evidence type="ECO:0000256" key="4">
    <source>
        <dbReference type="ARBA" id="ARBA00023034"/>
    </source>
</evidence>
<feature type="coiled-coil region" evidence="7">
    <location>
        <begin position="513"/>
        <end position="571"/>
    </location>
</feature>
<protein>
    <recommendedName>
        <fullName evidence="12">Golgin candidate 1</fullName>
    </recommendedName>
</protein>
<keyword evidence="5 7" id="KW-0175">Coiled coil</keyword>
<feature type="compositionally biased region" description="Basic and acidic residues" evidence="8">
    <location>
        <begin position="203"/>
        <end position="213"/>
    </location>
</feature>
<feature type="compositionally biased region" description="Basic and acidic residues" evidence="8">
    <location>
        <begin position="287"/>
        <end position="299"/>
    </location>
</feature>
<dbReference type="AlphaFoldDB" id="A0A2U1LQ62"/>
<dbReference type="InterPro" id="IPR019177">
    <property type="entry name" value="Golgin_subfamily_A_member_5"/>
</dbReference>
<comment type="caution">
    <text evidence="10">The sequence shown here is derived from an EMBL/GenBank/DDBJ whole genome shotgun (WGS) entry which is preliminary data.</text>
</comment>
<feature type="transmembrane region" description="Helical" evidence="9">
    <location>
        <begin position="871"/>
        <end position="891"/>
    </location>
</feature>
<keyword evidence="6 9" id="KW-0472">Membrane</keyword>
<feature type="compositionally biased region" description="Basic and acidic residues" evidence="8">
    <location>
        <begin position="128"/>
        <end position="146"/>
    </location>
</feature>
<keyword evidence="2 9" id="KW-0812">Transmembrane</keyword>
<reference evidence="10 11" key="1">
    <citation type="journal article" date="2018" name="Mol. Plant">
        <title>The genome of Artemisia annua provides insight into the evolution of Asteraceae family and artemisinin biosynthesis.</title>
        <authorList>
            <person name="Shen Q."/>
            <person name="Zhang L."/>
            <person name="Liao Z."/>
            <person name="Wang S."/>
            <person name="Yan T."/>
            <person name="Shi P."/>
            <person name="Liu M."/>
            <person name="Fu X."/>
            <person name="Pan Q."/>
            <person name="Wang Y."/>
            <person name="Lv Z."/>
            <person name="Lu X."/>
            <person name="Zhang F."/>
            <person name="Jiang W."/>
            <person name="Ma Y."/>
            <person name="Chen M."/>
            <person name="Hao X."/>
            <person name="Li L."/>
            <person name="Tang Y."/>
            <person name="Lv G."/>
            <person name="Zhou Y."/>
            <person name="Sun X."/>
            <person name="Brodelius P.E."/>
            <person name="Rose J.K.C."/>
            <person name="Tang K."/>
        </authorList>
    </citation>
    <scope>NUCLEOTIDE SEQUENCE [LARGE SCALE GENOMIC DNA]</scope>
    <source>
        <strain evidence="11">cv. Huhao1</strain>
        <tissue evidence="10">Leaf</tissue>
    </source>
</reference>
<dbReference type="GO" id="GO:0031985">
    <property type="term" value="C:Golgi cisterna"/>
    <property type="evidence" value="ECO:0007669"/>
    <property type="project" value="TreeGrafter"/>
</dbReference>
<feature type="compositionally biased region" description="Low complexity" evidence="8">
    <location>
        <begin position="93"/>
        <end position="105"/>
    </location>
</feature>
<organism evidence="10 11">
    <name type="scientific">Artemisia annua</name>
    <name type="common">Sweet wormwood</name>
    <dbReference type="NCBI Taxonomy" id="35608"/>
    <lineage>
        <taxon>Eukaryota</taxon>
        <taxon>Viridiplantae</taxon>
        <taxon>Streptophyta</taxon>
        <taxon>Embryophyta</taxon>
        <taxon>Tracheophyta</taxon>
        <taxon>Spermatophyta</taxon>
        <taxon>Magnoliopsida</taxon>
        <taxon>eudicotyledons</taxon>
        <taxon>Gunneridae</taxon>
        <taxon>Pentapetalae</taxon>
        <taxon>asterids</taxon>
        <taxon>campanulids</taxon>
        <taxon>Asterales</taxon>
        <taxon>Asteraceae</taxon>
        <taxon>Asteroideae</taxon>
        <taxon>Anthemideae</taxon>
        <taxon>Artemisiinae</taxon>
        <taxon>Artemisia</taxon>
    </lineage>
</organism>
<keyword evidence="3 9" id="KW-1133">Transmembrane helix</keyword>
<dbReference type="GO" id="GO:0007030">
    <property type="term" value="P:Golgi organization"/>
    <property type="evidence" value="ECO:0007669"/>
    <property type="project" value="InterPro"/>
</dbReference>